<evidence type="ECO:0000313" key="5">
    <source>
        <dbReference type="RefSeq" id="XP_072833940.1"/>
    </source>
</evidence>
<dbReference type="GeneID" id="110072591"/>
<keyword evidence="3" id="KW-0472">Membrane</keyword>
<feature type="transmembrane region" description="Helical" evidence="3">
    <location>
        <begin position="31"/>
        <end position="53"/>
    </location>
</feature>
<gene>
    <name evidence="5" type="primary">PLVAP</name>
</gene>
<feature type="coiled-coil region" evidence="1">
    <location>
        <begin position="155"/>
        <end position="210"/>
    </location>
</feature>
<dbReference type="Pfam" id="PF06637">
    <property type="entry name" value="PV-1"/>
    <property type="match status" value="1"/>
</dbReference>
<organism evidence="4 5">
    <name type="scientific">Pogona vitticeps</name>
    <name type="common">central bearded dragon</name>
    <dbReference type="NCBI Taxonomy" id="103695"/>
    <lineage>
        <taxon>Eukaryota</taxon>
        <taxon>Metazoa</taxon>
        <taxon>Chordata</taxon>
        <taxon>Craniata</taxon>
        <taxon>Vertebrata</taxon>
        <taxon>Euteleostomi</taxon>
        <taxon>Lepidosauria</taxon>
        <taxon>Squamata</taxon>
        <taxon>Bifurcata</taxon>
        <taxon>Unidentata</taxon>
        <taxon>Episquamata</taxon>
        <taxon>Toxicofera</taxon>
        <taxon>Iguania</taxon>
        <taxon>Acrodonta</taxon>
        <taxon>Agamidae</taxon>
        <taxon>Amphibolurinae</taxon>
        <taxon>Pogona</taxon>
    </lineage>
</organism>
<feature type="compositionally biased region" description="Basic and acidic residues" evidence="2">
    <location>
        <begin position="422"/>
        <end position="433"/>
    </location>
</feature>
<keyword evidence="1" id="KW-0175">Coiled coil</keyword>
<keyword evidence="4" id="KW-1185">Reference proteome</keyword>
<dbReference type="PANTHER" id="PTHR21687:SF5">
    <property type="entry name" value="PLASMALEMMA VESICLE-ASSOCIATED PROTEIN"/>
    <property type="match status" value="1"/>
</dbReference>
<protein>
    <submittedName>
        <fullName evidence="5">Plasmalemma vesicle-associated protein</fullName>
    </submittedName>
</protein>
<dbReference type="PANTHER" id="PTHR21687">
    <property type="entry name" value="PLASMALEMMA VESICLE-ASSOCIATED PROTEIN"/>
    <property type="match status" value="1"/>
</dbReference>
<evidence type="ECO:0000256" key="3">
    <source>
        <dbReference type="SAM" id="Phobius"/>
    </source>
</evidence>
<reference evidence="5" key="1">
    <citation type="submission" date="2025-08" db="UniProtKB">
        <authorList>
            <consortium name="RefSeq"/>
        </authorList>
    </citation>
    <scope>IDENTIFICATION</scope>
</reference>
<feature type="region of interest" description="Disordered" evidence="2">
    <location>
        <begin position="399"/>
        <end position="453"/>
    </location>
</feature>
<accession>A0ABM5ELA4</accession>
<evidence type="ECO:0000256" key="2">
    <source>
        <dbReference type="SAM" id="MobiDB-lite"/>
    </source>
</evidence>
<evidence type="ECO:0000256" key="1">
    <source>
        <dbReference type="SAM" id="Coils"/>
    </source>
</evidence>
<feature type="compositionally biased region" description="Pro residues" evidence="2">
    <location>
        <begin position="441"/>
        <end position="453"/>
    </location>
</feature>
<name>A0ABM5ELA4_9SAUR</name>
<feature type="region of interest" description="Disordered" evidence="2">
    <location>
        <begin position="290"/>
        <end position="309"/>
    </location>
</feature>
<sequence length="453" mass="50745">MEKNPYMMAKLGLTAKEELPASRGCGFYAKYFFLFLSLIQFLIILGLVLFMVYGNPHGATEKHVQGLNQLLQNCTGHVKAQEAATAGLKRQLNASQAETRLVRGQAGLLNATLRACLSEKNKMYELQKENLLIRHIAQDCTFNLHLLNLSCPVQVAALQEQLKALQVRIKLDQDDFEQKTKAFQEKTKLAEEEERKCRLEKLQLQTHSEKHRELQSKVMATLDPVYQQVVSTVDQAQLSRCYSSDNIPLQDRCLDLARRLRSQLDNLAWQVNQKVEEEAQRSGALASQKEACAQNLQERDRQLSTQQDRAEREKLQLREAHEAEVKKMSDEQQKLAREKEDLKLQLEQSKQACLRMKVNTAPPANPSLRLPGSAANPAGHFPTFLGNIGGTGLSPNLFSQQGSWRLGQPSVGAQGSPSILTDRTRFHEPKKDTPQSAKLPIQPPLSPGGPPSG</sequence>
<proteinExistence type="predicted"/>
<feature type="compositionally biased region" description="Basic and acidic residues" evidence="2">
    <location>
        <begin position="297"/>
        <end position="309"/>
    </location>
</feature>
<evidence type="ECO:0000313" key="4">
    <source>
        <dbReference type="Proteomes" id="UP001652642"/>
    </source>
</evidence>
<dbReference type="RefSeq" id="XP_072833940.1">
    <property type="nucleotide sequence ID" value="XM_072977839.1"/>
</dbReference>
<keyword evidence="3" id="KW-0812">Transmembrane</keyword>
<feature type="compositionally biased region" description="Polar residues" evidence="2">
    <location>
        <begin position="411"/>
        <end position="421"/>
    </location>
</feature>
<dbReference type="InterPro" id="IPR009538">
    <property type="entry name" value="PV-1"/>
</dbReference>
<keyword evidence="3" id="KW-1133">Transmembrane helix</keyword>
<dbReference type="Proteomes" id="UP001652642">
    <property type="component" value="Chromosome 7"/>
</dbReference>